<dbReference type="AlphaFoldDB" id="A0A1K1PW06"/>
<dbReference type="InterPro" id="IPR011051">
    <property type="entry name" value="RmlC_Cupin_sf"/>
</dbReference>
<dbReference type="InterPro" id="IPR052535">
    <property type="entry name" value="Bacilysin_H2HPP_isomerase"/>
</dbReference>
<reference evidence="2 3" key="1">
    <citation type="submission" date="2016-11" db="EMBL/GenBank/DDBJ databases">
        <authorList>
            <person name="Jaros S."/>
            <person name="Januszkiewicz K."/>
            <person name="Wedrychowicz H."/>
        </authorList>
    </citation>
    <scope>NUCLEOTIDE SEQUENCE [LARGE SCALE GENOMIC DNA]</scope>
    <source>
        <strain evidence="2 3">CGMCC 1.12145</strain>
    </source>
</reference>
<dbReference type="EMBL" id="FPJE01000010">
    <property type="protein sequence ID" value="SFW51673.1"/>
    <property type="molecule type" value="Genomic_DNA"/>
</dbReference>
<evidence type="ECO:0000313" key="2">
    <source>
        <dbReference type="EMBL" id="SFW51673.1"/>
    </source>
</evidence>
<organism evidence="2 3">
    <name type="scientific">Sinomicrobium oceani</name>
    <dbReference type="NCBI Taxonomy" id="1150368"/>
    <lineage>
        <taxon>Bacteria</taxon>
        <taxon>Pseudomonadati</taxon>
        <taxon>Bacteroidota</taxon>
        <taxon>Flavobacteriia</taxon>
        <taxon>Flavobacteriales</taxon>
        <taxon>Flavobacteriaceae</taxon>
        <taxon>Sinomicrobium</taxon>
    </lineage>
</organism>
<dbReference type="InterPro" id="IPR013096">
    <property type="entry name" value="Cupin_2"/>
</dbReference>
<feature type="domain" description="Cupin type-2" evidence="1">
    <location>
        <begin position="42"/>
        <end position="100"/>
    </location>
</feature>
<proteinExistence type="predicted"/>
<dbReference type="OrthoDB" id="9811153at2"/>
<dbReference type="CDD" id="cd02238">
    <property type="entry name" value="cupin_KdgF"/>
    <property type="match status" value="1"/>
</dbReference>
<dbReference type="Pfam" id="PF07883">
    <property type="entry name" value="Cupin_2"/>
    <property type="match status" value="1"/>
</dbReference>
<dbReference type="RefSeq" id="WP_072317288.1">
    <property type="nucleotide sequence ID" value="NZ_FPJE01000010.1"/>
</dbReference>
<dbReference type="Proteomes" id="UP000182248">
    <property type="component" value="Unassembled WGS sequence"/>
</dbReference>
<sequence length="122" mass="13792">MKNQKIISDVFFETDHKEWEQAGEGISRQFVGYDTQIMMVKVKFETGAIGYEHQHFHAQTTYVASGKFRVTIDGEDKVLSGGDGFYIPPNVMHGAVCLEAGVLIDVFSPVREDFLDINFLKK</sequence>
<dbReference type="STRING" id="1150368.SAMN02927921_02065"/>
<evidence type="ECO:0000313" key="3">
    <source>
        <dbReference type="Proteomes" id="UP000182248"/>
    </source>
</evidence>
<accession>A0A1K1PW06</accession>
<dbReference type="PANTHER" id="PTHR40112">
    <property type="entry name" value="H2HPP ISOMERASE"/>
    <property type="match status" value="1"/>
</dbReference>
<dbReference type="InterPro" id="IPR014710">
    <property type="entry name" value="RmlC-like_jellyroll"/>
</dbReference>
<dbReference type="SUPFAM" id="SSF51182">
    <property type="entry name" value="RmlC-like cupins"/>
    <property type="match status" value="1"/>
</dbReference>
<dbReference type="Gene3D" id="2.60.120.10">
    <property type="entry name" value="Jelly Rolls"/>
    <property type="match status" value="1"/>
</dbReference>
<gene>
    <name evidence="2" type="ORF">SAMN02927921_02065</name>
</gene>
<dbReference type="PANTHER" id="PTHR40112:SF1">
    <property type="entry name" value="H2HPP ISOMERASE"/>
    <property type="match status" value="1"/>
</dbReference>
<protein>
    <submittedName>
        <fullName evidence="2">Cupin domain-containing protein</fullName>
    </submittedName>
</protein>
<keyword evidence="3" id="KW-1185">Reference proteome</keyword>
<name>A0A1K1PW06_9FLAO</name>
<evidence type="ECO:0000259" key="1">
    <source>
        <dbReference type="Pfam" id="PF07883"/>
    </source>
</evidence>